<keyword evidence="4" id="KW-0479">Metal-binding</keyword>
<dbReference type="GO" id="GO:0005524">
    <property type="term" value="F:ATP binding"/>
    <property type="evidence" value="ECO:0007669"/>
    <property type="project" value="UniProtKB-KW"/>
</dbReference>
<evidence type="ECO:0000256" key="6">
    <source>
        <dbReference type="ARBA" id="ARBA00022777"/>
    </source>
</evidence>
<comment type="catalytic activity">
    <reaction evidence="13">
        <text>pyridoxal + ATP = pyridoxal 5'-phosphate + ADP + H(+)</text>
        <dbReference type="Rhea" id="RHEA:10224"/>
        <dbReference type="ChEBI" id="CHEBI:15378"/>
        <dbReference type="ChEBI" id="CHEBI:17310"/>
        <dbReference type="ChEBI" id="CHEBI:30616"/>
        <dbReference type="ChEBI" id="CHEBI:456216"/>
        <dbReference type="ChEBI" id="CHEBI:597326"/>
        <dbReference type="EC" id="2.7.1.35"/>
    </reaction>
</comment>
<dbReference type="eggNOG" id="COG0351">
    <property type="taxonomic scope" value="Bacteria"/>
</dbReference>
<accession>E6LHG3</accession>
<evidence type="ECO:0000256" key="7">
    <source>
        <dbReference type="ARBA" id="ARBA00022840"/>
    </source>
</evidence>
<keyword evidence="5" id="KW-0547">Nucleotide-binding</keyword>
<evidence type="ECO:0000256" key="3">
    <source>
        <dbReference type="ARBA" id="ARBA00022679"/>
    </source>
</evidence>
<evidence type="ECO:0000256" key="1">
    <source>
        <dbReference type="ARBA" id="ARBA00009879"/>
    </source>
</evidence>
<evidence type="ECO:0000256" key="13">
    <source>
        <dbReference type="ARBA" id="ARBA00049293"/>
    </source>
</evidence>
<protein>
    <recommendedName>
        <fullName evidence="2">pyridoxal kinase</fullName>
        <ecNumber evidence="2">2.7.1.35</ecNumber>
    </recommendedName>
    <alternativeName>
        <fullName evidence="10">PN/PL/PM kinase</fullName>
    </alternativeName>
    <alternativeName>
        <fullName evidence="11">Pyridoxal kinase</fullName>
    </alternativeName>
    <alternativeName>
        <fullName evidence="9">Pyridoxamine kinase</fullName>
    </alternativeName>
    <alternativeName>
        <fullName evidence="12">Vitamin B6 kinase</fullName>
    </alternativeName>
</protein>
<dbReference type="Pfam" id="PF08543">
    <property type="entry name" value="Phos_pyr_kin"/>
    <property type="match status" value="1"/>
</dbReference>
<dbReference type="PANTHER" id="PTHR20858">
    <property type="entry name" value="PHOSPHOMETHYLPYRIMIDINE KINASE"/>
    <property type="match status" value="1"/>
</dbReference>
<feature type="domain" description="Pyridoxamine kinase/Phosphomethylpyrimidine kinase" evidence="14">
    <location>
        <begin position="21"/>
        <end position="261"/>
    </location>
</feature>
<proteinExistence type="inferred from homology"/>
<dbReference type="GO" id="GO:0008478">
    <property type="term" value="F:pyridoxal kinase activity"/>
    <property type="evidence" value="ECO:0007669"/>
    <property type="project" value="UniProtKB-EC"/>
</dbReference>
<evidence type="ECO:0000259" key="14">
    <source>
        <dbReference type="Pfam" id="PF08543"/>
    </source>
</evidence>
<name>E6LHG3_ENTI1</name>
<dbReference type="InterPro" id="IPR013749">
    <property type="entry name" value="PM/HMP-P_kinase-1"/>
</dbReference>
<evidence type="ECO:0000313" key="15">
    <source>
        <dbReference type="EMBL" id="EFU73362.1"/>
    </source>
</evidence>
<evidence type="ECO:0000256" key="5">
    <source>
        <dbReference type="ARBA" id="ARBA00022741"/>
    </source>
</evidence>
<dbReference type="PATRIC" id="fig|888064.11.peg.1102"/>
<keyword evidence="6 15" id="KW-0418">Kinase</keyword>
<keyword evidence="3 15" id="KW-0808">Transferase</keyword>
<gene>
    <name evidence="15" type="primary">thiD3</name>
    <name evidence="15" type="ORF">HMPREF9088_1803</name>
</gene>
<dbReference type="OrthoDB" id="9810880at2"/>
<dbReference type="Proteomes" id="UP000010296">
    <property type="component" value="Unassembled WGS sequence"/>
</dbReference>
<reference evidence="15 16" key="1">
    <citation type="submission" date="2010-12" db="EMBL/GenBank/DDBJ databases">
        <authorList>
            <person name="Muzny D."/>
            <person name="Qin X."/>
            <person name="Deng J."/>
            <person name="Jiang H."/>
            <person name="Liu Y."/>
            <person name="Qu J."/>
            <person name="Song X.-Z."/>
            <person name="Zhang L."/>
            <person name="Thornton R."/>
            <person name="Coyle M."/>
            <person name="Francisco L."/>
            <person name="Jackson L."/>
            <person name="Javaid M."/>
            <person name="Korchina V."/>
            <person name="Kovar C."/>
            <person name="Mata R."/>
            <person name="Mathew T."/>
            <person name="Ngo R."/>
            <person name="Nguyen L."/>
            <person name="Nguyen N."/>
            <person name="Okwuonu G."/>
            <person name="Ongeri F."/>
            <person name="Pham C."/>
            <person name="Simmons D."/>
            <person name="Wilczek-Boney K."/>
            <person name="Hale W."/>
            <person name="Jakkamsetti A."/>
            <person name="Pham P."/>
            <person name="Ruth R."/>
            <person name="San Lucas F."/>
            <person name="Warren J."/>
            <person name="Zhang J."/>
            <person name="Zhao Z."/>
            <person name="Zhou C."/>
            <person name="Zhu D."/>
            <person name="Lee S."/>
            <person name="Bess C."/>
            <person name="Blankenburg K."/>
            <person name="Forbes L."/>
            <person name="Fu Q."/>
            <person name="Gubbala S."/>
            <person name="Hirani K."/>
            <person name="Jayaseelan J.C."/>
            <person name="Lara F."/>
            <person name="Munidasa M."/>
            <person name="Palculict T."/>
            <person name="Patil S."/>
            <person name="Pu L.-L."/>
            <person name="Saada N."/>
            <person name="Tang L."/>
            <person name="Weissenberger G."/>
            <person name="Zhu Y."/>
            <person name="Hemphill L."/>
            <person name="Shang Y."/>
            <person name="Youmans B."/>
            <person name="Ayvaz T."/>
            <person name="Ross M."/>
            <person name="Santibanez J."/>
            <person name="Aqrawi P."/>
            <person name="Gross S."/>
            <person name="Joshi V."/>
            <person name="Fowler G."/>
            <person name="Nazareth L."/>
            <person name="Reid J."/>
            <person name="Worley K."/>
            <person name="Petrosino J."/>
            <person name="Highlander S."/>
            <person name="Gibbs R."/>
        </authorList>
    </citation>
    <scope>NUCLEOTIDE SEQUENCE [LARGE SCALE GENOMIC DNA]</scope>
    <source>
        <strain evidence="16">DSM 15952 / CCUG 50447 / LMG 22039 / TP 1.5</strain>
    </source>
</reference>
<evidence type="ECO:0000256" key="4">
    <source>
        <dbReference type="ARBA" id="ARBA00022723"/>
    </source>
</evidence>
<dbReference type="PANTHER" id="PTHR20858:SF19">
    <property type="entry name" value="PYRIDOXINE KINASE"/>
    <property type="match status" value="1"/>
</dbReference>
<dbReference type="GO" id="GO:0005829">
    <property type="term" value="C:cytosol"/>
    <property type="evidence" value="ECO:0007669"/>
    <property type="project" value="TreeGrafter"/>
</dbReference>
<evidence type="ECO:0000256" key="9">
    <source>
        <dbReference type="ARBA" id="ARBA00042307"/>
    </source>
</evidence>
<dbReference type="AlphaFoldDB" id="E6LHG3"/>
<dbReference type="CDD" id="cd01169">
    <property type="entry name" value="HMPP_kinase"/>
    <property type="match status" value="1"/>
</dbReference>
<dbReference type="NCBIfam" id="NF009078">
    <property type="entry name" value="PRK12413.1"/>
    <property type="match status" value="1"/>
</dbReference>
<dbReference type="STRING" id="888064.HMPREF9088_1803"/>
<dbReference type="GO" id="GO:0008902">
    <property type="term" value="F:hydroxymethylpyrimidine kinase activity"/>
    <property type="evidence" value="ECO:0007669"/>
    <property type="project" value="TreeGrafter"/>
</dbReference>
<dbReference type="Gene3D" id="3.40.1190.20">
    <property type="match status" value="1"/>
</dbReference>
<comment type="similarity">
    <text evidence="1">Belongs to the ThiD family.</text>
</comment>
<evidence type="ECO:0000256" key="2">
    <source>
        <dbReference type="ARBA" id="ARBA00012104"/>
    </source>
</evidence>
<dbReference type="InterPro" id="IPR004399">
    <property type="entry name" value="HMP/HMP-P_kinase_dom"/>
</dbReference>
<evidence type="ECO:0000256" key="11">
    <source>
        <dbReference type="ARBA" id="ARBA00042396"/>
    </source>
</evidence>
<evidence type="ECO:0000256" key="8">
    <source>
        <dbReference type="ARBA" id="ARBA00022842"/>
    </source>
</evidence>
<evidence type="ECO:0000256" key="10">
    <source>
        <dbReference type="ARBA" id="ARBA00042348"/>
    </source>
</evidence>
<dbReference type="HOGENOM" id="CLU_020520_0_0_9"/>
<dbReference type="EMBL" id="AEPV01000069">
    <property type="protein sequence ID" value="EFU73362.1"/>
    <property type="molecule type" value="Genomic_DNA"/>
</dbReference>
<dbReference type="GO" id="GO:0009228">
    <property type="term" value="P:thiamine biosynthetic process"/>
    <property type="evidence" value="ECO:0007669"/>
    <property type="project" value="InterPro"/>
</dbReference>
<dbReference type="SUPFAM" id="SSF53613">
    <property type="entry name" value="Ribokinase-like"/>
    <property type="match status" value="1"/>
</dbReference>
<keyword evidence="8" id="KW-0460">Magnesium</keyword>
<keyword evidence="7" id="KW-0067">ATP-binding</keyword>
<evidence type="ECO:0000256" key="12">
    <source>
        <dbReference type="ARBA" id="ARBA00042531"/>
    </source>
</evidence>
<organism evidence="15 16">
    <name type="scientific">Enterococcus italicus (strain DSM 15952 / CCUG 50447 / LMG 22039 / TP 1.5)</name>
    <dbReference type="NCBI Taxonomy" id="888064"/>
    <lineage>
        <taxon>Bacteria</taxon>
        <taxon>Bacillati</taxon>
        <taxon>Bacillota</taxon>
        <taxon>Bacilli</taxon>
        <taxon>Lactobacillales</taxon>
        <taxon>Enterococcaceae</taxon>
        <taxon>Enterococcus</taxon>
    </lineage>
</organism>
<dbReference type="InterPro" id="IPR029056">
    <property type="entry name" value="Ribokinase-like"/>
</dbReference>
<dbReference type="EC" id="2.7.1.35" evidence="2"/>
<keyword evidence="16" id="KW-1185">Reference proteome</keyword>
<dbReference type="GO" id="GO:0046872">
    <property type="term" value="F:metal ion binding"/>
    <property type="evidence" value="ECO:0007669"/>
    <property type="project" value="UniProtKB-KW"/>
</dbReference>
<comment type="caution">
    <text evidence="15">The sequence shown here is derived from an EMBL/GenBank/DDBJ whole genome shotgun (WGS) entry which is preliminary data.</text>
</comment>
<sequence>MERKKEGGRMKKKVLTIGGSDPFAGGGIQTDLKTFENHQQFGLSILTSIVTSNEGQFEIHSLTHELLDQQLLSLDEVILAAIKIGLLTELDHIKQVKGFLEAHPTIPVIFDPVLVMKESNTLRNHALIEGFMTDLAPLATVMTPNLDEAEQLAKQSITNKETLTKAAKKLSQLSGGAVVIKGGSRLAGPDAIDCLAIGEKVTYFQRAKQTNQFENGAGCAFSASLAAQLADEVPLEQAVRQAKEYVYQGLQTGIEVAPNFGSFWHRSSI</sequence>
<dbReference type="RefSeq" id="WP_007208816.1">
    <property type="nucleotide sequence ID" value="NZ_GL622241.1"/>
</dbReference>
<evidence type="ECO:0000313" key="16">
    <source>
        <dbReference type="Proteomes" id="UP000010296"/>
    </source>
</evidence>
<dbReference type="GO" id="GO:0008972">
    <property type="term" value="F:phosphomethylpyrimidine kinase activity"/>
    <property type="evidence" value="ECO:0007669"/>
    <property type="project" value="InterPro"/>
</dbReference>